<dbReference type="PRINTS" id="PR00385">
    <property type="entry name" value="P450"/>
</dbReference>
<dbReference type="GO" id="GO:0020037">
    <property type="term" value="F:heme binding"/>
    <property type="evidence" value="ECO:0007669"/>
    <property type="project" value="InterPro"/>
</dbReference>
<evidence type="ECO:0000256" key="7">
    <source>
        <dbReference type="ARBA" id="ARBA00022723"/>
    </source>
</evidence>
<evidence type="ECO:0008006" key="17">
    <source>
        <dbReference type="Google" id="ProtNLM"/>
    </source>
</evidence>
<keyword evidence="10" id="KW-0560">Oxidoreductase</keyword>
<evidence type="ECO:0000313" key="15">
    <source>
        <dbReference type="EMBL" id="GFG33574.1"/>
    </source>
</evidence>
<name>A0A6L2PML5_COPFO</name>
<sequence>LICAEGELWRDQRRFVITCLKNFGMIKYGAKRDKMENRISVGVQESIEILGRKASVAEPQDILPVLRHCLGNVLNSLVFGVVYKENDPTWKWLQDLQELGTKYVGVAGPVNFMPFLRFIPKFAKTMKFLMEGKEKTHEHYQNIIMNRTQKRRFVPKDDDSSLVDDMIDAFLDEKERRGENDGGFYSTAQFHHLLADLFGAGLDTTLTTLSWFFLFVAEHANIQKRIQEELDSIIGSRVPTLEDLPLLPYTEACLAETQRIRSVVPAGFPHGTVEATTLAGYHIPKGAMILPLQWAVHMDPEQWPEPERFNPERFLTDDGQFYKPEAFIPFQTGKRMCVGEELARMLLFLFGATIIHRFNVQAPEGVTIDLEGDCGMMLNPKAQKLLLTPRA</sequence>
<evidence type="ECO:0000256" key="14">
    <source>
        <dbReference type="PIRSR" id="PIRSR602401-1"/>
    </source>
</evidence>
<keyword evidence="6 14" id="KW-0349">Heme</keyword>
<dbReference type="OrthoDB" id="1844152at2759"/>
<dbReference type="PANTHER" id="PTHR24300:SF403">
    <property type="entry name" value="CYTOCHROME P450 306A1"/>
    <property type="match status" value="1"/>
</dbReference>
<comment type="similarity">
    <text evidence="5">Belongs to the cytochrome P450 family.</text>
</comment>
<keyword evidence="9" id="KW-0492">Microsome</keyword>
<evidence type="ECO:0000256" key="2">
    <source>
        <dbReference type="ARBA" id="ARBA00003690"/>
    </source>
</evidence>
<evidence type="ECO:0000256" key="12">
    <source>
        <dbReference type="ARBA" id="ARBA00023033"/>
    </source>
</evidence>
<reference evidence="16" key="1">
    <citation type="submission" date="2020-01" db="EMBL/GenBank/DDBJ databases">
        <title>Draft genome sequence of the Termite Coptotermes fromosanus.</title>
        <authorList>
            <person name="Itakura S."/>
            <person name="Yosikawa Y."/>
            <person name="Umezawa K."/>
        </authorList>
    </citation>
    <scope>NUCLEOTIDE SEQUENCE [LARGE SCALE GENOMIC DNA]</scope>
</reference>
<evidence type="ECO:0000256" key="1">
    <source>
        <dbReference type="ARBA" id="ARBA00001971"/>
    </source>
</evidence>
<evidence type="ECO:0000256" key="3">
    <source>
        <dbReference type="ARBA" id="ARBA00004174"/>
    </source>
</evidence>
<dbReference type="GO" id="GO:0005789">
    <property type="term" value="C:endoplasmic reticulum membrane"/>
    <property type="evidence" value="ECO:0007669"/>
    <property type="project" value="UniProtKB-SubCell"/>
</dbReference>
<evidence type="ECO:0000256" key="10">
    <source>
        <dbReference type="ARBA" id="ARBA00023002"/>
    </source>
</evidence>
<keyword evidence="7 14" id="KW-0479">Metal-binding</keyword>
<evidence type="ECO:0000256" key="6">
    <source>
        <dbReference type="ARBA" id="ARBA00022617"/>
    </source>
</evidence>
<evidence type="ECO:0000313" key="16">
    <source>
        <dbReference type="Proteomes" id="UP000502823"/>
    </source>
</evidence>
<comment type="subcellular location">
    <subcellularLocation>
        <location evidence="4">Endoplasmic reticulum membrane</location>
        <topology evidence="4">Peripheral membrane protein</topology>
    </subcellularLocation>
    <subcellularLocation>
        <location evidence="3">Microsome membrane</location>
        <topology evidence="3">Peripheral membrane protein</topology>
    </subcellularLocation>
</comment>
<dbReference type="PANTHER" id="PTHR24300">
    <property type="entry name" value="CYTOCHROME P450 508A4-RELATED"/>
    <property type="match status" value="1"/>
</dbReference>
<evidence type="ECO:0000256" key="5">
    <source>
        <dbReference type="ARBA" id="ARBA00010617"/>
    </source>
</evidence>
<dbReference type="SUPFAM" id="SSF48264">
    <property type="entry name" value="Cytochrome P450"/>
    <property type="match status" value="1"/>
</dbReference>
<keyword evidence="11 14" id="KW-0408">Iron</keyword>
<evidence type="ECO:0000256" key="9">
    <source>
        <dbReference type="ARBA" id="ARBA00022848"/>
    </source>
</evidence>
<evidence type="ECO:0000256" key="13">
    <source>
        <dbReference type="ARBA" id="ARBA00023136"/>
    </source>
</evidence>
<dbReference type="Proteomes" id="UP000502823">
    <property type="component" value="Unassembled WGS sequence"/>
</dbReference>
<dbReference type="AlphaFoldDB" id="A0A6L2PML5"/>
<protein>
    <recommendedName>
        <fullName evidence="17">Cytochrome P450</fullName>
    </recommendedName>
</protein>
<dbReference type="GO" id="GO:0008395">
    <property type="term" value="F:steroid hydroxylase activity"/>
    <property type="evidence" value="ECO:0007669"/>
    <property type="project" value="TreeGrafter"/>
</dbReference>
<proteinExistence type="inferred from homology"/>
<dbReference type="GO" id="GO:0016712">
    <property type="term" value="F:oxidoreductase activity, acting on paired donors, with incorporation or reduction of molecular oxygen, reduced flavin or flavoprotein as one donor, and incorporation of one atom of oxygen"/>
    <property type="evidence" value="ECO:0007669"/>
    <property type="project" value="TreeGrafter"/>
</dbReference>
<keyword evidence="12" id="KW-0503">Monooxygenase</keyword>
<dbReference type="PRINTS" id="PR00463">
    <property type="entry name" value="EP450I"/>
</dbReference>
<dbReference type="InterPro" id="IPR001128">
    <property type="entry name" value="Cyt_P450"/>
</dbReference>
<comment type="caution">
    <text evidence="15">The sequence shown here is derived from an EMBL/GenBank/DDBJ whole genome shotgun (WGS) entry which is preliminary data.</text>
</comment>
<dbReference type="GO" id="GO:0005506">
    <property type="term" value="F:iron ion binding"/>
    <property type="evidence" value="ECO:0007669"/>
    <property type="project" value="InterPro"/>
</dbReference>
<evidence type="ECO:0000256" key="4">
    <source>
        <dbReference type="ARBA" id="ARBA00004406"/>
    </source>
</evidence>
<dbReference type="EMBL" id="BLKM01000436">
    <property type="protein sequence ID" value="GFG33574.1"/>
    <property type="molecule type" value="Genomic_DNA"/>
</dbReference>
<keyword evidence="16" id="KW-1185">Reference proteome</keyword>
<feature type="binding site" description="axial binding residue" evidence="14">
    <location>
        <position position="337"/>
    </location>
    <ligand>
        <name>heme</name>
        <dbReference type="ChEBI" id="CHEBI:30413"/>
    </ligand>
    <ligandPart>
        <name>Fe</name>
        <dbReference type="ChEBI" id="CHEBI:18248"/>
    </ligandPart>
</feature>
<keyword evidence="13" id="KW-0472">Membrane</keyword>
<dbReference type="InterPro" id="IPR050182">
    <property type="entry name" value="Cytochrome_P450_fam2"/>
</dbReference>
<dbReference type="GO" id="GO:0006082">
    <property type="term" value="P:organic acid metabolic process"/>
    <property type="evidence" value="ECO:0007669"/>
    <property type="project" value="TreeGrafter"/>
</dbReference>
<dbReference type="FunCoup" id="A0A6L2PML5">
    <property type="interactions" value="14"/>
</dbReference>
<comment type="function">
    <text evidence="2">May be involved in the metabolism of insect hormones and in the breakdown of synthetic insecticides.</text>
</comment>
<evidence type="ECO:0000256" key="8">
    <source>
        <dbReference type="ARBA" id="ARBA00022824"/>
    </source>
</evidence>
<dbReference type="FunFam" id="1.10.630.10:FF:000238">
    <property type="entry name" value="Cytochrome P450 2A6"/>
    <property type="match status" value="1"/>
</dbReference>
<organism evidence="15 16">
    <name type="scientific">Coptotermes formosanus</name>
    <name type="common">Formosan subterranean termite</name>
    <dbReference type="NCBI Taxonomy" id="36987"/>
    <lineage>
        <taxon>Eukaryota</taxon>
        <taxon>Metazoa</taxon>
        <taxon>Ecdysozoa</taxon>
        <taxon>Arthropoda</taxon>
        <taxon>Hexapoda</taxon>
        <taxon>Insecta</taxon>
        <taxon>Pterygota</taxon>
        <taxon>Neoptera</taxon>
        <taxon>Polyneoptera</taxon>
        <taxon>Dictyoptera</taxon>
        <taxon>Blattodea</taxon>
        <taxon>Blattoidea</taxon>
        <taxon>Termitoidae</taxon>
        <taxon>Rhinotermitidae</taxon>
        <taxon>Coptotermes</taxon>
    </lineage>
</organism>
<dbReference type="Gene3D" id="1.10.630.10">
    <property type="entry name" value="Cytochrome P450"/>
    <property type="match status" value="1"/>
</dbReference>
<dbReference type="InParanoid" id="A0A6L2PML5"/>
<dbReference type="Pfam" id="PF00067">
    <property type="entry name" value="p450"/>
    <property type="match status" value="1"/>
</dbReference>
<gene>
    <name evidence="15" type="ORF">Cfor_03469</name>
</gene>
<evidence type="ECO:0000256" key="11">
    <source>
        <dbReference type="ARBA" id="ARBA00023004"/>
    </source>
</evidence>
<accession>A0A6L2PML5</accession>
<feature type="non-terminal residue" evidence="15">
    <location>
        <position position="1"/>
    </location>
</feature>
<dbReference type="InterPro" id="IPR002401">
    <property type="entry name" value="Cyt_P450_E_grp-I"/>
</dbReference>
<dbReference type="GO" id="GO:0006805">
    <property type="term" value="P:xenobiotic metabolic process"/>
    <property type="evidence" value="ECO:0007669"/>
    <property type="project" value="TreeGrafter"/>
</dbReference>
<comment type="cofactor">
    <cofactor evidence="1 14">
        <name>heme</name>
        <dbReference type="ChEBI" id="CHEBI:30413"/>
    </cofactor>
</comment>
<keyword evidence="8" id="KW-0256">Endoplasmic reticulum</keyword>
<dbReference type="InterPro" id="IPR036396">
    <property type="entry name" value="Cyt_P450_sf"/>
</dbReference>